<dbReference type="Proteomes" id="UP001242045">
    <property type="component" value="Unassembled WGS sequence"/>
</dbReference>
<name>A0AAW8D287_9BURK</name>
<comment type="similarity">
    <text evidence="1">Belongs to the short-chain fatty acyl-CoA assimilation regulator (ScfR) family.</text>
</comment>
<dbReference type="CDD" id="cd00093">
    <property type="entry name" value="HTH_XRE"/>
    <property type="match status" value="1"/>
</dbReference>
<dbReference type="Pfam" id="PF06114">
    <property type="entry name" value="Peptidase_M78"/>
    <property type="match status" value="1"/>
</dbReference>
<dbReference type="GO" id="GO:0003677">
    <property type="term" value="F:DNA binding"/>
    <property type="evidence" value="ECO:0007669"/>
    <property type="project" value="InterPro"/>
</dbReference>
<feature type="domain" description="HTH cro/C1-type" evidence="2">
    <location>
        <begin position="12"/>
        <end position="66"/>
    </location>
</feature>
<organism evidence="3 4">
    <name type="scientific">Variovorax boronicumulans</name>
    <dbReference type="NCBI Taxonomy" id="436515"/>
    <lineage>
        <taxon>Bacteria</taxon>
        <taxon>Pseudomonadati</taxon>
        <taxon>Pseudomonadota</taxon>
        <taxon>Betaproteobacteria</taxon>
        <taxon>Burkholderiales</taxon>
        <taxon>Comamonadaceae</taxon>
        <taxon>Variovorax</taxon>
    </lineage>
</organism>
<dbReference type="InterPro" id="IPR010982">
    <property type="entry name" value="Lambda_DNA-bd_dom_sf"/>
</dbReference>
<evidence type="ECO:0000313" key="4">
    <source>
        <dbReference type="Proteomes" id="UP001242045"/>
    </source>
</evidence>
<dbReference type="InterPro" id="IPR010359">
    <property type="entry name" value="IrrE_HExxH"/>
</dbReference>
<protein>
    <submittedName>
        <fullName evidence="3">Zn-dependent peptidase ImmA (M78 family)/DNA-binding XRE family transcriptional regulator</fullName>
    </submittedName>
</protein>
<dbReference type="SMART" id="SM00530">
    <property type="entry name" value="HTH_XRE"/>
    <property type="match status" value="1"/>
</dbReference>
<evidence type="ECO:0000256" key="1">
    <source>
        <dbReference type="ARBA" id="ARBA00007227"/>
    </source>
</evidence>
<dbReference type="Gene3D" id="1.10.260.40">
    <property type="entry name" value="lambda repressor-like DNA-binding domains"/>
    <property type="match status" value="1"/>
</dbReference>
<proteinExistence type="inferred from homology"/>
<sequence>MATQALINPTLLRWARERAGLDLEDAALNANVKPTQLESWEKGESRPTFRQAQNLAHIYHAPFGYLFLQEPPAEPLPLPDLRTVGGAPVPRPSIDLLETVRIALQRLEWYLDYQKDHGLEPLPFVGRFRLDSPVIEVAADIRNTLNVTVEQGQRTWEIYFRELIEAAERAGVLVMRSGIVGSNTHRKLDVSEFRGFAISDPFAPVVFINSADAPAARLFTLMHELAHIWIGTSGVSSGAPGNNRREEAFCNAVAGEFLVPQEIFLPHWQRGPAELDLRVAELARRFHVSRLVIMRRAFELGLVDQATYNDHYLAVLAAFRNQENGGGNFYRTAGAKNSTRFAQAVVTEALSGRLLLREAGRLLGVQPNKIREFADQIGI</sequence>
<evidence type="ECO:0000313" key="3">
    <source>
        <dbReference type="EMBL" id="MDP9896557.1"/>
    </source>
</evidence>
<dbReference type="InterPro" id="IPR052345">
    <property type="entry name" value="Rad_response_metalloprotease"/>
</dbReference>
<accession>A0AAW8D287</accession>
<dbReference type="AlphaFoldDB" id="A0AAW8D287"/>
<dbReference type="InterPro" id="IPR001387">
    <property type="entry name" value="Cro/C1-type_HTH"/>
</dbReference>
<dbReference type="Pfam" id="PF01381">
    <property type="entry name" value="HTH_3"/>
    <property type="match status" value="1"/>
</dbReference>
<dbReference type="RefSeq" id="WP_307686847.1">
    <property type="nucleotide sequence ID" value="NZ_JAUSRD010000019.1"/>
</dbReference>
<comment type="caution">
    <text evidence="3">The sequence shown here is derived from an EMBL/GenBank/DDBJ whole genome shotgun (WGS) entry which is preliminary data.</text>
</comment>
<evidence type="ECO:0000259" key="2">
    <source>
        <dbReference type="PROSITE" id="PS50943"/>
    </source>
</evidence>
<dbReference type="SUPFAM" id="SSF47413">
    <property type="entry name" value="lambda repressor-like DNA-binding domains"/>
    <property type="match status" value="1"/>
</dbReference>
<dbReference type="Gene3D" id="1.10.10.2910">
    <property type="match status" value="1"/>
</dbReference>
<dbReference type="PANTHER" id="PTHR43236">
    <property type="entry name" value="ANTITOXIN HIGA1"/>
    <property type="match status" value="1"/>
</dbReference>
<dbReference type="PROSITE" id="PS50943">
    <property type="entry name" value="HTH_CROC1"/>
    <property type="match status" value="1"/>
</dbReference>
<dbReference type="EMBL" id="JAUSRD010000019">
    <property type="protein sequence ID" value="MDP9896557.1"/>
    <property type="molecule type" value="Genomic_DNA"/>
</dbReference>
<gene>
    <name evidence="3" type="ORF">J2W31_005693</name>
</gene>
<reference evidence="3" key="1">
    <citation type="submission" date="2023-07" db="EMBL/GenBank/DDBJ databases">
        <title>Sorghum-associated microbial communities from plants grown in Nebraska, USA.</title>
        <authorList>
            <person name="Schachtman D."/>
        </authorList>
    </citation>
    <scope>NUCLEOTIDE SEQUENCE</scope>
    <source>
        <strain evidence="3">DS3754</strain>
    </source>
</reference>
<dbReference type="PANTHER" id="PTHR43236:SF2">
    <property type="entry name" value="BLL0069 PROTEIN"/>
    <property type="match status" value="1"/>
</dbReference>